<feature type="transmembrane region" description="Helical" evidence="1">
    <location>
        <begin position="39"/>
        <end position="59"/>
    </location>
</feature>
<dbReference type="AlphaFoldDB" id="A0A2D0N5R7"/>
<comment type="caution">
    <text evidence="2">The sequence shown here is derived from an EMBL/GenBank/DDBJ whole genome shotgun (WGS) entry which is preliminary data.</text>
</comment>
<dbReference type="Gene3D" id="2.60.120.560">
    <property type="entry name" value="Exo-inulinase, domain 1"/>
    <property type="match status" value="1"/>
</dbReference>
<gene>
    <name evidence="2" type="ORF">CRP01_24885</name>
</gene>
<reference evidence="2 3" key="1">
    <citation type="submission" date="2017-10" db="EMBL/GenBank/DDBJ databases">
        <title>The draft genome sequence of Lewinella nigricans NBRC 102662.</title>
        <authorList>
            <person name="Wang K."/>
        </authorList>
    </citation>
    <scope>NUCLEOTIDE SEQUENCE [LARGE SCALE GENOMIC DNA]</scope>
    <source>
        <strain evidence="2 3">NBRC 102662</strain>
    </source>
</reference>
<evidence type="ECO:0000313" key="2">
    <source>
        <dbReference type="EMBL" id="PHN03787.1"/>
    </source>
</evidence>
<dbReference type="Proteomes" id="UP000223913">
    <property type="component" value="Unassembled WGS sequence"/>
</dbReference>
<organism evidence="2 3">
    <name type="scientific">Flavilitoribacter nigricans (strain ATCC 23147 / DSM 23189 / NBRC 102662 / NCIMB 1420 / SS-2)</name>
    <name type="common">Lewinella nigricans</name>
    <dbReference type="NCBI Taxonomy" id="1122177"/>
    <lineage>
        <taxon>Bacteria</taxon>
        <taxon>Pseudomonadati</taxon>
        <taxon>Bacteroidota</taxon>
        <taxon>Saprospiria</taxon>
        <taxon>Saprospirales</taxon>
        <taxon>Lewinellaceae</taxon>
        <taxon>Flavilitoribacter</taxon>
    </lineage>
</organism>
<name>A0A2D0N5R7_FLAN2</name>
<dbReference type="EMBL" id="PDUD01000029">
    <property type="protein sequence ID" value="PHN03787.1"/>
    <property type="molecule type" value="Genomic_DNA"/>
</dbReference>
<evidence type="ECO:0000256" key="1">
    <source>
        <dbReference type="SAM" id="Phobius"/>
    </source>
</evidence>
<keyword evidence="1" id="KW-0812">Transmembrane</keyword>
<keyword evidence="1" id="KW-0472">Membrane</keyword>
<protein>
    <recommendedName>
        <fullName evidence="4">DUF1080 domain-containing protein</fullName>
    </recommendedName>
</protein>
<evidence type="ECO:0008006" key="4">
    <source>
        <dbReference type="Google" id="ProtNLM"/>
    </source>
</evidence>
<accession>A0A2D0N5R7</accession>
<proteinExistence type="predicted"/>
<keyword evidence="1" id="KW-1133">Transmembrane helix</keyword>
<keyword evidence="3" id="KW-1185">Reference proteome</keyword>
<evidence type="ECO:0000313" key="3">
    <source>
        <dbReference type="Proteomes" id="UP000223913"/>
    </source>
</evidence>
<sequence length="385" mass="44351">MIEKCGYNEREMLPFSSFAFSTLSLIANKMNSDMNKKKIMLSISFLFLMSMLFGQQAVFDRTKSTVLSDQNKVVQFPDTVFAGRSCLKLDSREQAIIWQKDLDLRNFRLEIDIAGAVMSGLGFRVKDEQNYHFLYFRPGYGGTREAIQYIPVYNGTLNWVFFNYPVYETATDIQSLTWFHAAIEVMGDRLRVFVDHKEEPDMDIELPETGNERGSLLLRSMFGVSYFANAVLYELPEALRQWEISKQFPRDRKYAYADTKSVRSWNEISPGPGEVVNLSPHFTHPNGVVFARHNIVSDENAKRLLHFDFAGKLQMYLNGKRLFEYEKYQVNRNGEHGFTIELPLQKGNNELVLISEGDGFIFGEGFNAMGRPQHQNWGFSAFLAN</sequence>